<dbReference type="OrthoDB" id="9812274at2"/>
<keyword evidence="7 9" id="KW-0808">Transferase</keyword>
<keyword evidence="9" id="KW-0443">Lipid metabolism</keyword>
<organism evidence="13 14">
    <name type="scientific">Hydrocarboniphaga effusa AP103</name>
    <dbReference type="NCBI Taxonomy" id="1172194"/>
    <lineage>
        <taxon>Bacteria</taxon>
        <taxon>Pseudomonadati</taxon>
        <taxon>Pseudomonadota</taxon>
        <taxon>Gammaproteobacteria</taxon>
        <taxon>Nevskiales</taxon>
        <taxon>Nevskiaceae</taxon>
        <taxon>Hydrocarboniphaga</taxon>
    </lineage>
</organism>
<evidence type="ECO:0000256" key="11">
    <source>
        <dbReference type="SAM" id="Phobius"/>
    </source>
</evidence>
<dbReference type="CDD" id="cd07989">
    <property type="entry name" value="LPLAT_AGPAT-like"/>
    <property type="match status" value="1"/>
</dbReference>
<name>I7ZAJ8_9GAMM</name>
<dbReference type="EMBL" id="AKGD01000003">
    <property type="protein sequence ID" value="EIT68692.1"/>
    <property type="molecule type" value="Genomic_DNA"/>
</dbReference>
<dbReference type="NCBIfam" id="TIGR00530">
    <property type="entry name" value="AGP_acyltrn"/>
    <property type="match status" value="1"/>
</dbReference>
<dbReference type="SUPFAM" id="SSF69593">
    <property type="entry name" value="Glycerol-3-phosphate (1)-acyltransferase"/>
    <property type="match status" value="1"/>
</dbReference>
<evidence type="ECO:0000256" key="1">
    <source>
        <dbReference type="ARBA" id="ARBA00001141"/>
    </source>
</evidence>
<comment type="similarity">
    <text evidence="4 9">Belongs to the 1-acyl-sn-glycerol-3-phosphate acyltransferase family.</text>
</comment>
<dbReference type="GO" id="GO:0016020">
    <property type="term" value="C:membrane"/>
    <property type="evidence" value="ECO:0007669"/>
    <property type="project" value="InterPro"/>
</dbReference>
<comment type="pathway">
    <text evidence="2">Phospholipid metabolism; CDP-diacylglycerol biosynthesis; CDP-diacylglycerol from sn-glycerol 3-phosphate: step 2/3.</text>
</comment>
<evidence type="ECO:0000256" key="10">
    <source>
        <dbReference type="SAM" id="MobiDB-lite"/>
    </source>
</evidence>
<proteinExistence type="inferred from homology"/>
<dbReference type="PANTHER" id="PTHR10434">
    <property type="entry name" value="1-ACYL-SN-GLYCEROL-3-PHOSPHATE ACYLTRANSFERASE"/>
    <property type="match status" value="1"/>
</dbReference>
<keyword evidence="9" id="KW-1208">Phospholipid metabolism</keyword>
<keyword evidence="9" id="KW-0444">Lipid biosynthesis</keyword>
<gene>
    <name evidence="13" type="ORF">WQQ_38870</name>
</gene>
<dbReference type="AlphaFoldDB" id="I7ZAJ8"/>
<reference evidence="13 14" key="1">
    <citation type="journal article" date="2012" name="J. Bacteriol.">
        <title>Genome Sequence of n-Alkane-Degrading Hydrocarboniphaga effusa Strain AP103T (ATCC BAA-332T).</title>
        <authorList>
            <person name="Chang H.K."/>
            <person name="Zylstra G.J."/>
            <person name="Chae J.C."/>
        </authorList>
    </citation>
    <scope>NUCLEOTIDE SEQUENCE [LARGE SCALE GENOMIC DNA]</scope>
    <source>
        <strain evidence="13 14">AP103</strain>
    </source>
</reference>
<dbReference type="InterPro" id="IPR002123">
    <property type="entry name" value="Plipid/glycerol_acylTrfase"/>
</dbReference>
<keyword evidence="8 9" id="KW-0012">Acyltransferase</keyword>
<dbReference type="SMART" id="SM00563">
    <property type="entry name" value="PlsC"/>
    <property type="match status" value="1"/>
</dbReference>
<dbReference type="Pfam" id="PF01553">
    <property type="entry name" value="Acyltransferase"/>
    <property type="match status" value="1"/>
</dbReference>
<dbReference type="InterPro" id="IPR004552">
    <property type="entry name" value="AGP_acyltrans"/>
</dbReference>
<evidence type="ECO:0000256" key="2">
    <source>
        <dbReference type="ARBA" id="ARBA00004728"/>
    </source>
</evidence>
<feature type="domain" description="Phospholipid/glycerol acyltransferase" evidence="12">
    <location>
        <begin position="78"/>
        <end position="192"/>
    </location>
</feature>
<evidence type="ECO:0000256" key="9">
    <source>
        <dbReference type="RuleBase" id="RU361267"/>
    </source>
</evidence>
<accession>I7ZAJ8</accession>
<dbReference type="PANTHER" id="PTHR10434:SF66">
    <property type="entry name" value="PHOSPHOLIPID_GLYCEROL ACYLTRANSFERASE DOMAIN-CONTAINING PROTEIN"/>
    <property type="match status" value="1"/>
</dbReference>
<dbReference type="GO" id="GO:0006654">
    <property type="term" value="P:phosphatidic acid biosynthetic process"/>
    <property type="evidence" value="ECO:0007669"/>
    <property type="project" value="TreeGrafter"/>
</dbReference>
<keyword evidence="11" id="KW-0472">Membrane</keyword>
<keyword evidence="14" id="KW-1185">Reference proteome</keyword>
<dbReference type="RefSeq" id="WP_007186822.1">
    <property type="nucleotide sequence ID" value="NZ_AKGD01000003.1"/>
</dbReference>
<sequence>MRQAPPSLFAPLFGLLHSVYSVLVFCVVTFLLVCPLILVVPGVERRRRLGAFGTRLGLLLMGIPFTVKGRENLPRTPCIVVSNHASYYDGLLMTAALPPDFCFVIQHGVANWPYAGAVLKRMAHLFVNRENARAGAMQTRQMFKVLQQGQSLAIFVEGTFKAEAGLLPFKNGAFLLARKAGVPVVPVAIRGSRRLLGGGSWRLRWSWIDVEIGQPIVSDLDVATLRDAARAQILSMCGEPDLQPPAAPIASPIPKDEPVELV</sequence>
<comment type="pathway">
    <text evidence="3">Lipid metabolism.</text>
</comment>
<dbReference type="GO" id="GO:0003841">
    <property type="term" value="F:1-acylglycerol-3-phosphate O-acyltransferase activity"/>
    <property type="evidence" value="ECO:0007669"/>
    <property type="project" value="UniProtKB-UniRule"/>
</dbReference>
<evidence type="ECO:0000256" key="7">
    <source>
        <dbReference type="ARBA" id="ARBA00022679"/>
    </source>
</evidence>
<keyword evidence="11" id="KW-1133">Transmembrane helix</keyword>
<evidence type="ECO:0000256" key="5">
    <source>
        <dbReference type="ARBA" id="ARBA00013211"/>
    </source>
</evidence>
<protein>
    <recommendedName>
        <fullName evidence="6 9">1-acyl-sn-glycerol-3-phosphate acyltransferase</fullName>
        <ecNumber evidence="5 9">2.3.1.51</ecNumber>
    </recommendedName>
</protein>
<comment type="caution">
    <text evidence="13">The sequence shown here is derived from an EMBL/GenBank/DDBJ whole genome shotgun (WGS) entry which is preliminary data.</text>
</comment>
<keyword evidence="9" id="KW-0594">Phospholipid biosynthesis</keyword>
<feature type="transmembrane region" description="Helical" evidence="11">
    <location>
        <begin position="49"/>
        <end position="67"/>
    </location>
</feature>
<evidence type="ECO:0000313" key="14">
    <source>
        <dbReference type="Proteomes" id="UP000003704"/>
    </source>
</evidence>
<keyword evidence="11" id="KW-0812">Transmembrane</keyword>
<feature type="region of interest" description="Disordered" evidence="10">
    <location>
        <begin position="243"/>
        <end position="262"/>
    </location>
</feature>
<evidence type="ECO:0000256" key="8">
    <source>
        <dbReference type="ARBA" id="ARBA00023315"/>
    </source>
</evidence>
<dbReference type="Proteomes" id="UP000003704">
    <property type="component" value="Unassembled WGS sequence"/>
</dbReference>
<evidence type="ECO:0000256" key="6">
    <source>
        <dbReference type="ARBA" id="ARBA00016139"/>
    </source>
</evidence>
<feature type="transmembrane region" description="Helical" evidence="11">
    <location>
        <begin position="20"/>
        <end position="40"/>
    </location>
</feature>
<evidence type="ECO:0000313" key="13">
    <source>
        <dbReference type="EMBL" id="EIT68692.1"/>
    </source>
</evidence>
<dbReference type="STRING" id="1172194.WQQ_38870"/>
<dbReference type="GO" id="GO:0016024">
    <property type="term" value="P:CDP-diacylglycerol biosynthetic process"/>
    <property type="evidence" value="ECO:0007669"/>
    <property type="project" value="UniProtKB-UniPathway"/>
</dbReference>
<comment type="domain">
    <text evidence="9">The HXXXXD motif is essential for acyltransferase activity and may constitute the binding site for the phosphate moiety of the glycerol-3-phosphate.</text>
</comment>
<comment type="catalytic activity">
    <reaction evidence="1 9">
        <text>a 1-acyl-sn-glycero-3-phosphate + an acyl-CoA = a 1,2-diacyl-sn-glycero-3-phosphate + CoA</text>
        <dbReference type="Rhea" id="RHEA:19709"/>
        <dbReference type="ChEBI" id="CHEBI:57287"/>
        <dbReference type="ChEBI" id="CHEBI:57970"/>
        <dbReference type="ChEBI" id="CHEBI:58342"/>
        <dbReference type="ChEBI" id="CHEBI:58608"/>
        <dbReference type="EC" id="2.3.1.51"/>
    </reaction>
</comment>
<evidence type="ECO:0000259" key="12">
    <source>
        <dbReference type="SMART" id="SM00563"/>
    </source>
</evidence>
<evidence type="ECO:0000256" key="3">
    <source>
        <dbReference type="ARBA" id="ARBA00005189"/>
    </source>
</evidence>
<evidence type="ECO:0000256" key="4">
    <source>
        <dbReference type="ARBA" id="ARBA00008655"/>
    </source>
</evidence>
<dbReference type="EC" id="2.3.1.51" evidence="5 9"/>
<dbReference type="UniPathway" id="UPA00557">
    <property type="reaction ID" value="UER00613"/>
</dbReference>